<feature type="region of interest" description="Disordered" evidence="1">
    <location>
        <begin position="30"/>
        <end position="53"/>
    </location>
</feature>
<accession>A0A6P6RRD4</accession>
<protein>
    <submittedName>
        <fullName evidence="3">Uncharacterized protein LOC113146567</fullName>
    </submittedName>
</protein>
<evidence type="ECO:0000256" key="1">
    <source>
        <dbReference type="SAM" id="MobiDB-lite"/>
    </source>
</evidence>
<reference evidence="3" key="1">
    <citation type="submission" date="2025-08" db="UniProtKB">
        <authorList>
            <consortium name="RefSeq"/>
        </authorList>
    </citation>
    <scope>IDENTIFICATION</scope>
</reference>
<dbReference type="RefSeq" id="XP_026190114.1">
    <property type="nucleotide sequence ID" value="XM_026334329.1"/>
</dbReference>
<proteinExistence type="predicted"/>
<gene>
    <name evidence="3" type="primary">LOC113146567</name>
</gene>
<dbReference type="Proteomes" id="UP000515125">
    <property type="component" value="Unplaced"/>
</dbReference>
<name>A0A6P6RRD4_9EIME</name>
<evidence type="ECO:0000313" key="3">
    <source>
        <dbReference type="RefSeq" id="XP_026190114.1"/>
    </source>
</evidence>
<dbReference type="OrthoDB" id="10674807at2759"/>
<feature type="compositionally biased region" description="Basic and acidic residues" evidence="1">
    <location>
        <begin position="30"/>
        <end position="43"/>
    </location>
</feature>
<dbReference type="AlphaFoldDB" id="A0A6P6RRD4"/>
<sequence length="333" mass="35538">MKGGWGEEDFHADTVVTHNLLVGREKMMAEERCERGRPPRTEYRSLLPAKGCGGPLQGTNGTRMRQPPGPPCWGPPFCPPLREAADGSTSSSFGDNWQTGRPWNSVLHNIGAPASAFLSCIDASEKIDGRLHAADWRNTSQRTRLLLGPSPPPSSASPNVGPFSKRGELMLFSDRSSLPEALLRFDFSRQCSACGSVPLLCRCKTRGNCSSSIPASKATECKAILGGPAAARIRKEQQLQQQASLLRTTLRCCVGQQLKCLLTNGWWAEGKLQALRVARIPEACIISPGSSGNGDITLRATRAAANAVKNAVFDTAASLGSCARAPKGIAEAA</sequence>
<evidence type="ECO:0000313" key="2">
    <source>
        <dbReference type="Proteomes" id="UP000515125"/>
    </source>
</evidence>
<organism evidence="2 3">
    <name type="scientific">Cyclospora cayetanensis</name>
    <dbReference type="NCBI Taxonomy" id="88456"/>
    <lineage>
        <taxon>Eukaryota</taxon>
        <taxon>Sar</taxon>
        <taxon>Alveolata</taxon>
        <taxon>Apicomplexa</taxon>
        <taxon>Conoidasida</taxon>
        <taxon>Coccidia</taxon>
        <taxon>Eucoccidiorida</taxon>
        <taxon>Eimeriorina</taxon>
        <taxon>Eimeriidae</taxon>
        <taxon>Cyclospora</taxon>
    </lineage>
</organism>
<keyword evidence="2" id="KW-1185">Reference proteome</keyword>
<dbReference type="GeneID" id="113146567"/>